<sequence length="95" mass="10715">LRTTNLRRHESADRRNCFRARSLPTDGRTDGRGTLTILSTPCGKVKQPSAPQWKSEGDTDKKLFQEQAGRHRAFALPLPDQRGGEWPSLDDEEVV</sequence>
<evidence type="ECO:0000313" key="3">
    <source>
        <dbReference type="Proteomes" id="UP000266841"/>
    </source>
</evidence>
<proteinExistence type="predicted"/>
<protein>
    <submittedName>
        <fullName evidence="2">Uncharacterized protein</fullName>
    </submittedName>
</protein>
<dbReference type="AlphaFoldDB" id="K0RML5"/>
<dbReference type="Proteomes" id="UP000266841">
    <property type="component" value="Unassembled WGS sequence"/>
</dbReference>
<keyword evidence="3" id="KW-1185">Reference proteome</keyword>
<feature type="compositionally biased region" description="Basic and acidic residues" evidence="1">
    <location>
        <begin position="7"/>
        <end position="16"/>
    </location>
</feature>
<evidence type="ECO:0000313" key="2">
    <source>
        <dbReference type="EMBL" id="EJK53504.1"/>
    </source>
</evidence>
<comment type="caution">
    <text evidence="2">The sequence shown here is derived from an EMBL/GenBank/DDBJ whole genome shotgun (WGS) entry which is preliminary data.</text>
</comment>
<reference evidence="2 3" key="1">
    <citation type="journal article" date="2012" name="Genome Biol.">
        <title>Genome and low-iron response of an oceanic diatom adapted to chronic iron limitation.</title>
        <authorList>
            <person name="Lommer M."/>
            <person name="Specht M."/>
            <person name="Roy A.S."/>
            <person name="Kraemer L."/>
            <person name="Andreson R."/>
            <person name="Gutowska M.A."/>
            <person name="Wolf J."/>
            <person name="Bergner S.V."/>
            <person name="Schilhabel M.B."/>
            <person name="Klostermeier U.C."/>
            <person name="Beiko R.G."/>
            <person name="Rosenstiel P."/>
            <person name="Hippler M."/>
            <person name="Laroche J."/>
        </authorList>
    </citation>
    <scope>NUCLEOTIDE SEQUENCE [LARGE SCALE GENOMIC DNA]</scope>
    <source>
        <strain evidence="2 3">CCMP1005</strain>
    </source>
</reference>
<feature type="region of interest" description="Disordered" evidence="1">
    <location>
        <begin position="73"/>
        <end position="95"/>
    </location>
</feature>
<feature type="non-terminal residue" evidence="2">
    <location>
        <position position="1"/>
    </location>
</feature>
<dbReference type="EMBL" id="AGNL01037662">
    <property type="protein sequence ID" value="EJK53504.1"/>
    <property type="molecule type" value="Genomic_DNA"/>
</dbReference>
<name>K0RML5_THAOC</name>
<organism evidence="2 3">
    <name type="scientific">Thalassiosira oceanica</name>
    <name type="common">Marine diatom</name>
    <dbReference type="NCBI Taxonomy" id="159749"/>
    <lineage>
        <taxon>Eukaryota</taxon>
        <taxon>Sar</taxon>
        <taxon>Stramenopiles</taxon>
        <taxon>Ochrophyta</taxon>
        <taxon>Bacillariophyta</taxon>
        <taxon>Coscinodiscophyceae</taxon>
        <taxon>Thalassiosirophycidae</taxon>
        <taxon>Thalassiosirales</taxon>
        <taxon>Thalassiosiraceae</taxon>
        <taxon>Thalassiosira</taxon>
    </lineage>
</organism>
<feature type="region of interest" description="Disordered" evidence="1">
    <location>
        <begin position="1"/>
        <end position="60"/>
    </location>
</feature>
<evidence type="ECO:0000256" key="1">
    <source>
        <dbReference type="SAM" id="MobiDB-lite"/>
    </source>
</evidence>
<accession>K0RML5</accession>
<gene>
    <name evidence="2" type="ORF">THAOC_27050</name>
</gene>